<dbReference type="HOGENOM" id="CLU_067698_2_0_5"/>
<evidence type="ECO:0000313" key="1">
    <source>
        <dbReference type="EMBL" id="AEI05304.1"/>
    </source>
</evidence>
<gene>
    <name evidence="1" type="ordered locus">OCA5_c05800</name>
</gene>
<dbReference type="RefSeq" id="WP_012564687.1">
    <property type="nucleotide sequence ID" value="NC_011386.1"/>
</dbReference>
<dbReference type="InterPro" id="IPR010342">
    <property type="entry name" value="DUF938"/>
</dbReference>
<dbReference type="eggNOG" id="COG0220">
    <property type="taxonomic scope" value="Bacteria"/>
</dbReference>
<proteinExistence type="predicted"/>
<dbReference type="KEGG" id="oca:OCAR_7562"/>
<evidence type="ECO:0008006" key="3">
    <source>
        <dbReference type="Google" id="ProtNLM"/>
    </source>
</evidence>
<reference evidence="1 2" key="1">
    <citation type="journal article" date="2011" name="J. Bacteriol.">
        <title>Complete genome sequences of the chemolithoautotrophic Oligotropha carboxidovorans strains OM4 and OM5.</title>
        <authorList>
            <person name="Volland S."/>
            <person name="Rachinger M."/>
            <person name="Strittmatter A."/>
            <person name="Daniel R."/>
            <person name="Gottschalk G."/>
            <person name="Meyer O."/>
        </authorList>
    </citation>
    <scope>NUCLEOTIDE SEQUENCE [LARGE SCALE GENOMIC DNA]</scope>
    <source>
        <strain evidence="2">ATCC 49405 / DSM 1227 / KCTC 32145 / OM5</strain>
    </source>
</reference>
<name>B6JJR9_AFIC5</name>
<dbReference type="PANTHER" id="PTHR20974:SF0">
    <property type="entry name" value="UPF0585 PROTEIN CG18661"/>
    <property type="match status" value="1"/>
</dbReference>
<sequence length="199" mass="21461">MTDARLYYPATQRNRDVILGVLRGVLPASGLVLEIASGSGEHVVHFAAALPQLTFQPSDPEDAARRSVAAWTERLGLSNVLPPLAFHVQDKWPIDAADAVVCINMIHIAPWEATPALLQGAARILSPGAPLYLYGPYRQKGVVTAASNEAFDADLKSRNPAWGLRKLEDVADLARTAGFSAPEVTLMPANNLSVVFRRV</sequence>
<dbReference type="SUPFAM" id="SSF53335">
    <property type="entry name" value="S-adenosyl-L-methionine-dependent methyltransferases"/>
    <property type="match status" value="1"/>
</dbReference>
<dbReference type="InterPro" id="IPR029063">
    <property type="entry name" value="SAM-dependent_MTases_sf"/>
</dbReference>
<dbReference type="AlphaFoldDB" id="B6JJR9"/>
<evidence type="ECO:0000313" key="2">
    <source>
        <dbReference type="Proteomes" id="UP000007730"/>
    </source>
</evidence>
<dbReference type="Proteomes" id="UP000007730">
    <property type="component" value="Chromosome"/>
</dbReference>
<dbReference type="OrthoDB" id="5525831at2"/>
<dbReference type="PANTHER" id="PTHR20974">
    <property type="entry name" value="UPF0585 PROTEIN CG18661"/>
    <property type="match status" value="1"/>
</dbReference>
<dbReference type="KEGG" id="ocg:OCA5_c05800"/>
<dbReference type="STRING" id="504832.OCA5_c05800"/>
<keyword evidence="2" id="KW-1185">Reference proteome</keyword>
<accession>B6JJR9</accession>
<organism evidence="1 2">
    <name type="scientific">Afipia carboxidovorans (strain ATCC 49405 / DSM 1227 / KCTC 32145 / OM5)</name>
    <name type="common">Oligotropha carboxidovorans</name>
    <dbReference type="NCBI Taxonomy" id="504832"/>
    <lineage>
        <taxon>Bacteria</taxon>
        <taxon>Pseudomonadati</taxon>
        <taxon>Pseudomonadota</taxon>
        <taxon>Alphaproteobacteria</taxon>
        <taxon>Hyphomicrobiales</taxon>
        <taxon>Nitrobacteraceae</taxon>
        <taxon>Afipia</taxon>
    </lineage>
</organism>
<dbReference type="EMBL" id="CP002826">
    <property type="protein sequence ID" value="AEI05304.1"/>
    <property type="molecule type" value="Genomic_DNA"/>
</dbReference>
<dbReference type="Pfam" id="PF06080">
    <property type="entry name" value="DUF938"/>
    <property type="match status" value="1"/>
</dbReference>
<dbReference type="Gene3D" id="3.40.50.150">
    <property type="entry name" value="Vaccinia Virus protein VP39"/>
    <property type="match status" value="1"/>
</dbReference>
<protein>
    <recommendedName>
        <fullName evidence="3">SAM-dependent methyltransferase</fullName>
    </recommendedName>
</protein>